<keyword evidence="3 5" id="KW-0460">Magnesium</keyword>
<comment type="similarity">
    <text evidence="1 5">Belongs to the mandelate racemase/muconate lactonizing enzyme family.</text>
</comment>
<dbReference type="EC" id="5.1.1.-" evidence="5"/>
<evidence type="ECO:0000259" key="6">
    <source>
        <dbReference type="SMART" id="SM00922"/>
    </source>
</evidence>
<accession>A0ABS3Z5Q0</accession>
<dbReference type="SUPFAM" id="SSF54826">
    <property type="entry name" value="Enolase N-terminal domain-like"/>
    <property type="match status" value="1"/>
</dbReference>
<evidence type="ECO:0000256" key="5">
    <source>
        <dbReference type="RuleBase" id="RU366006"/>
    </source>
</evidence>
<dbReference type="SFLD" id="SFLDG00180">
    <property type="entry name" value="muconate_cycloisomerase"/>
    <property type="match status" value="1"/>
</dbReference>
<dbReference type="PANTHER" id="PTHR48080">
    <property type="entry name" value="D-GALACTONATE DEHYDRATASE-RELATED"/>
    <property type="match status" value="1"/>
</dbReference>
<evidence type="ECO:0000256" key="1">
    <source>
        <dbReference type="ARBA" id="ARBA00008031"/>
    </source>
</evidence>
<proteinExistence type="inferred from homology"/>
<dbReference type="Gene3D" id="3.30.390.10">
    <property type="entry name" value="Enolase-like, N-terminal domain"/>
    <property type="match status" value="1"/>
</dbReference>
<dbReference type="SUPFAM" id="SSF51604">
    <property type="entry name" value="Enolase C-terminal domain-like"/>
    <property type="match status" value="1"/>
</dbReference>
<dbReference type="InterPro" id="IPR029065">
    <property type="entry name" value="Enolase_C-like"/>
</dbReference>
<dbReference type="InterPro" id="IPR013341">
    <property type="entry name" value="Mandelate_racemase_N_dom"/>
</dbReference>
<dbReference type="InterPro" id="IPR034593">
    <property type="entry name" value="DgoD-like"/>
</dbReference>
<keyword evidence="8" id="KW-1185">Reference proteome</keyword>
<dbReference type="SMART" id="SM00922">
    <property type="entry name" value="MR_MLE"/>
    <property type="match status" value="1"/>
</dbReference>
<dbReference type="Pfam" id="PF02746">
    <property type="entry name" value="MR_MLE_N"/>
    <property type="match status" value="1"/>
</dbReference>
<dbReference type="CDD" id="cd03319">
    <property type="entry name" value="L-Ala-DL-Glu_epimerase"/>
    <property type="match status" value="1"/>
</dbReference>
<dbReference type="InterPro" id="IPR013342">
    <property type="entry name" value="Mandelate_racemase_C"/>
</dbReference>
<dbReference type="InterPro" id="IPR018110">
    <property type="entry name" value="Mandel_Rmase/mucon_lact_enz_CS"/>
</dbReference>
<dbReference type="InterPro" id="IPR034603">
    <property type="entry name" value="Dipeptide_epimerase"/>
</dbReference>
<reference evidence="7 8" key="1">
    <citation type="submission" date="2021-03" db="EMBL/GenBank/DDBJ databases">
        <title>Assistant Professor.</title>
        <authorList>
            <person name="Huq M.A."/>
        </authorList>
    </citation>
    <scope>NUCLEOTIDE SEQUENCE [LARGE SCALE GENOMIC DNA]</scope>
    <source>
        <strain evidence="7 8">MAH-29</strain>
    </source>
</reference>
<evidence type="ECO:0000256" key="3">
    <source>
        <dbReference type="ARBA" id="ARBA00022842"/>
    </source>
</evidence>
<dbReference type="InterPro" id="IPR036849">
    <property type="entry name" value="Enolase-like_C_sf"/>
</dbReference>
<dbReference type="PANTHER" id="PTHR48080:SF3">
    <property type="entry name" value="ENOLASE SUPERFAMILY MEMBER DDB_G0284701"/>
    <property type="match status" value="1"/>
</dbReference>
<dbReference type="SFLD" id="SFLDS00001">
    <property type="entry name" value="Enolase"/>
    <property type="match status" value="1"/>
</dbReference>
<keyword evidence="2 5" id="KW-0479">Metal-binding</keyword>
<sequence length="343" mass="38518">MKVAYKTTNLPFKYPFTISKGTKTHQPSLIVQLENRGAVGYGEAPAITYYNIPVEKMVADLEQKKLFIEKFAFTDPERYWHYLHHLYPQNNFLVCALDIAAWDMYGKVRNQPLYKLWGLEMDVQKAPATDYTIGIDTIEKMVAKMQEKPWPIYKIKLGTDQDIEIVTALRKHTDAILRVDANAAWTVNEALEKLPALKDLGVEFVEQPLAKDDWEGMKRLYNESPLPLIADESCVLEQDVKKCQGHFHGINIKLTKCSGITPARRMIKEAREGGMKVMVGSMNESTVGSAAIAHLNPLLDYVDMDGPLLLAEDIATGLQFDNGKVTVSEAPGLGIKIDPSLFS</sequence>
<dbReference type="PROSITE" id="PS00909">
    <property type="entry name" value="MR_MLE_2"/>
    <property type="match status" value="1"/>
</dbReference>
<evidence type="ECO:0000256" key="4">
    <source>
        <dbReference type="ARBA" id="ARBA00023235"/>
    </source>
</evidence>
<organism evidence="7 8">
    <name type="scientific">Niastella soli</name>
    <dbReference type="NCBI Taxonomy" id="2821487"/>
    <lineage>
        <taxon>Bacteria</taxon>
        <taxon>Pseudomonadati</taxon>
        <taxon>Bacteroidota</taxon>
        <taxon>Chitinophagia</taxon>
        <taxon>Chitinophagales</taxon>
        <taxon>Chitinophagaceae</taxon>
        <taxon>Niastella</taxon>
    </lineage>
</organism>
<dbReference type="Pfam" id="PF13378">
    <property type="entry name" value="MR_MLE_C"/>
    <property type="match status" value="1"/>
</dbReference>
<evidence type="ECO:0000313" key="8">
    <source>
        <dbReference type="Proteomes" id="UP000677244"/>
    </source>
</evidence>
<name>A0ABS3Z5Q0_9BACT</name>
<evidence type="ECO:0000256" key="2">
    <source>
        <dbReference type="ARBA" id="ARBA00022723"/>
    </source>
</evidence>
<evidence type="ECO:0000313" key="7">
    <source>
        <dbReference type="EMBL" id="MBO9205363.1"/>
    </source>
</evidence>
<dbReference type="EMBL" id="JAGHKO010000024">
    <property type="protein sequence ID" value="MBO9205363.1"/>
    <property type="molecule type" value="Genomic_DNA"/>
</dbReference>
<dbReference type="SFLD" id="SFLDF00009">
    <property type="entry name" value="o-succinylbenzoate_synthase"/>
    <property type="match status" value="1"/>
</dbReference>
<dbReference type="InterPro" id="IPR029017">
    <property type="entry name" value="Enolase-like_N"/>
</dbReference>
<dbReference type="Proteomes" id="UP000677244">
    <property type="component" value="Unassembled WGS sequence"/>
</dbReference>
<dbReference type="Gene3D" id="3.20.20.120">
    <property type="entry name" value="Enolase-like C-terminal domain"/>
    <property type="match status" value="1"/>
</dbReference>
<gene>
    <name evidence="7" type="ORF">J7I42_34055</name>
</gene>
<comment type="cofactor">
    <cofactor evidence="5">
        <name>Mg(2+)</name>
        <dbReference type="ChEBI" id="CHEBI:18420"/>
    </cofactor>
    <text evidence="5">Binds 1 Mg(2+) ion per subunit.</text>
</comment>
<dbReference type="RefSeq" id="WP_209144865.1">
    <property type="nucleotide sequence ID" value="NZ_JAGHKO010000024.1"/>
</dbReference>
<feature type="domain" description="Mandelate racemase/muconate lactonizing enzyme C-terminal" evidence="6">
    <location>
        <begin position="138"/>
        <end position="227"/>
    </location>
</feature>
<keyword evidence="4 5" id="KW-0413">Isomerase</keyword>
<comment type="caution">
    <text evidence="7">The sequence shown here is derived from an EMBL/GenBank/DDBJ whole genome shotgun (WGS) entry which is preliminary data.</text>
</comment>
<protein>
    <recommendedName>
        <fullName evidence="5">Dipeptide epimerase</fullName>
        <ecNumber evidence="5">5.1.1.-</ecNumber>
    </recommendedName>
</protein>